<feature type="compositionally biased region" description="Basic residues" evidence="4">
    <location>
        <begin position="563"/>
        <end position="573"/>
    </location>
</feature>
<dbReference type="AlphaFoldDB" id="A0A0X3NP22"/>
<reference evidence="5" key="1">
    <citation type="submission" date="2016-01" db="EMBL/GenBank/DDBJ databases">
        <title>Reference transcriptome for the parasite Schistocephalus solidus: insights into the molecular evolution of parasitism.</title>
        <authorList>
            <person name="Hebert F.O."/>
            <person name="Grambauer S."/>
            <person name="Barber I."/>
            <person name="Landry C.R."/>
            <person name="Aubin-Horth N."/>
        </authorList>
    </citation>
    <scope>NUCLEOTIDE SEQUENCE</scope>
</reference>
<evidence type="ECO:0000313" key="5">
    <source>
        <dbReference type="EMBL" id="JAP41193.1"/>
    </source>
</evidence>
<dbReference type="EMBL" id="GEEE01022032">
    <property type="protein sequence ID" value="JAP41193.1"/>
    <property type="molecule type" value="Transcribed_RNA"/>
</dbReference>
<dbReference type="Pfam" id="PF03133">
    <property type="entry name" value="TTL"/>
    <property type="match status" value="2"/>
</dbReference>
<proteinExistence type="predicted"/>
<evidence type="ECO:0000256" key="3">
    <source>
        <dbReference type="ARBA" id="ARBA00022840"/>
    </source>
</evidence>
<dbReference type="SUPFAM" id="SSF56059">
    <property type="entry name" value="Glutathione synthetase ATP-binding domain-like"/>
    <property type="match status" value="1"/>
</dbReference>
<keyword evidence="3" id="KW-0067">ATP-binding</keyword>
<dbReference type="GO" id="GO:0070740">
    <property type="term" value="F:tubulin-glutamic acid ligase activity"/>
    <property type="evidence" value="ECO:0007669"/>
    <property type="project" value="TreeGrafter"/>
</dbReference>
<dbReference type="GO" id="GO:0015631">
    <property type="term" value="F:tubulin binding"/>
    <property type="evidence" value="ECO:0007669"/>
    <property type="project" value="TreeGrafter"/>
</dbReference>
<sequence>MTNVPATYNAFPCNFARLSTDLSRQERRVIRRKHEREKYGLVANLNGCRHPIVRKIVEESGFKIDDGEDTKSAYLIWSDCFIAFERLLTLRPYQRVNHFPGMIEICRKDFLAKNYSRQAKMDPGEYDFFPRTWVLPHEYGTFLAYAKRNPHAAYILKPANGAMGHGIRIFTNVDSVPANLGSNGTYVLQEYITNPLLIDGYKFDLRVYVLITSCCPLRIFVYNEGLVRVSAEKYISPIEPNGESMYRHLTNYTLNKRHHQYIRCDDESTGSKRSFAFLDNYIQENLQSDPQIIWRRIRNLIVKTMIIGAPHINHAYRLFHRGSGRPTSLSYLSCDTVRTAKGCSRTSSCSQASDRKAWNMAPQRTVKNGSNSGSTGRAASAAATIASDRASIAIRSAAFEILGFDIMLDRNLRPWLIEVNRSPSFGCDQELDVRVKSGLLRDALHLINIRPSDKQMAEEAMKMRSIRRLLSASPSQVLLSSVSQDSIPLHHISPKLVSSASNKAKNEPYIKHGSPNSQDLAADWLQKPSELYRRIRELEDELRRHLEFMEREASKLQSNALQKPRKPASKPRRCPATSSKRSSRSHFSSEKCTSGECGEREDFVDVEGGEDDSEALGARSLTTYGPEAYGETSDSSEDASWSPRNYFGYRGHLGIEFFTDNAMTATCAYHRNPLGINALQKRTMTLGRNTIRF</sequence>
<dbReference type="PANTHER" id="PTHR12241">
    <property type="entry name" value="TUBULIN POLYGLUTAMYLASE"/>
    <property type="match status" value="1"/>
</dbReference>
<feature type="region of interest" description="Disordered" evidence="4">
    <location>
        <begin position="553"/>
        <end position="595"/>
    </location>
</feature>
<dbReference type="GO" id="GO:0036064">
    <property type="term" value="C:ciliary basal body"/>
    <property type="evidence" value="ECO:0007669"/>
    <property type="project" value="TreeGrafter"/>
</dbReference>
<protein>
    <submittedName>
        <fullName evidence="5">Tubulin polyglutamylase TTLL7</fullName>
    </submittedName>
</protein>
<evidence type="ECO:0000256" key="4">
    <source>
        <dbReference type="SAM" id="MobiDB-lite"/>
    </source>
</evidence>
<organism evidence="5">
    <name type="scientific">Schistocephalus solidus</name>
    <name type="common">Tapeworm</name>
    <dbReference type="NCBI Taxonomy" id="70667"/>
    <lineage>
        <taxon>Eukaryota</taxon>
        <taxon>Metazoa</taxon>
        <taxon>Spiralia</taxon>
        <taxon>Lophotrochozoa</taxon>
        <taxon>Platyhelminthes</taxon>
        <taxon>Cestoda</taxon>
        <taxon>Eucestoda</taxon>
        <taxon>Diphyllobothriidea</taxon>
        <taxon>Diphyllobothriidae</taxon>
        <taxon>Schistocephalus</taxon>
    </lineage>
</organism>
<accession>A0A0X3NP22</accession>
<gene>
    <name evidence="5" type="primary">TTLL7</name>
    <name evidence="5" type="ORF">TR136285</name>
</gene>
<evidence type="ECO:0000256" key="1">
    <source>
        <dbReference type="ARBA" id="ARBA00022598"/>
    </source>
</evidence>
<keyword evidence="2" id="KW-0547">Nucleotide-binding</keyword>
<keyword evidence="1" id="KW-0436">Ligase</keyword>
<dbReference type="PANTHER" id="PTHR12241:SF147">
    <property type="entry name" value="TUBULIN POLYGLUTAMYLASE TTLL7"/>
    <property type="match status" value="1"/>
</dbReference>
<dbReference type="Gene3D" id="3.30.470.20">
    <property type="entry name" value="ATP-grasp fold, B domain"/>
    <property type="match status" value="1"/>
</dbReference>
<evidence type="ECO:0000256" key="2">
    <source>
        <dbReference type="ARBA" id="ARBA00022741"/>
    </source>
</evidence>
<dbReference type="InterPro" id="IPR004344">
    <property type="entry name" value="TTL/TTLL_fam"/>
</dbReference>
<name>A0A0X3NP22_SCHSO</name>
<dbReference type="GO" id="GO:0005524">
    <property type="term" value="F:ATP binding"/>
    <property type="evidence" value="ECO:0007669"/>
    <property type="project" value="UniProtKB-KW"/>
</dbReference>
<dbReference type="PROSITE" id="PS51221">
    <property type="entry name" value="TTL"/>
    <property type="match status" value="1"/>
</dbReference>
<dbReference type="GO" id="GO:0000226">
    <property type="term" value="P:microtubule cytoskeleton organization"/>
    <property type="evidence" value="ECO:0007669"/>
    <property type="project" value="TreeGrafter"/>
</dbReference>